<organism evidence="2 3">
    <name type="scientific">Triparma laevis f. longispina</name>
    <dbReference type="NCBI Taxonomy" id="1714387"/>
    <lineage>
        <taxon>Eukaryota</taxon>
        <taxon>Sar</taxon>
        <taxon>Stramenopiles</taxon>
        <taxon>Ochrophyta</taxon>
        <taxon>Bolidophyceae</taxon>
        <taxon>Parmales</taxon>
        <taxon>Triparmaceae</taxon>
        <taxon>Triparma</taxon>
    </lineage>
</organism>
<dbReference type="EMBL" id="BRXW01000909">
    <property type="protein sequence ID" value="GMH78717.1"/>
    <property type="molecule type" value="Genomic_DNA"/>
</dbReference>
<reference evidence="3" key="1">
    <citation type="journal article" date="2023" name="Commun. Biol.">
        <title>Genome analysis of Parmales, the sister group of diatoms, reveals the evolutionary specialization of diatoms from phago-mixotrophs to photoautotrophs.</title>
        <authorList>
            <person name="Ban H."/>
            <person name="Sato S."/>
            <person name="Yoshikawa S."/>
            <person name="Yamada K."/>
            <person name="Nakamura Y."/>
            <person name="Ichinomiya M."/>
            <person name="Sato N."/>
            <person name="Blanc-Mathieu R."/>
            <person name="Endo H."/>
            <person name="Kuwata A."/>
            <person name="Ogata H."/>
        </authorList>
    </citation>
    <scope>NUCLEOTIDE SEQUENCE [LARGE SCALE GENOMIC DNA]</scope>
    <source>
        <strain evidence="3">NIES 3700</strain>
    </source>
</reference>
<dbReference type="Proteomes" id="UP001165122">
    <property type="component" value="Unassembled WGS sequence"/>
</dbReference>
<dbReference type="OrthoDB" id="194289at2759"/>
<feature type="chain" id="PRO_5040985202" evidence="1">
    <location>
        <begin position="23"/>
        <end position="160"/>
    </location>
</feature>
<comment type="caution">
    <text evidence="2">The sequence shown here is derived from an EMBL/GenBank/DDBJ whole genome shotgun (WGS) entry which is preliminary data.</text>
</comment>
<accession>A0A9W7AUT2</accession>
<evidence type="ECO:0000313" key="3">
    <source>
        <dbReference type="Proteomes" id="UP001165122"/>
    </source>
</evidence>
<evidence type="ECO:0000313" key="2">
    <source>
        <dbReference type="EMBL" id="GMH78717.1"/>
    </source>
</evidence>
<keyword evidence="3" id="KW-1185">Reference proteome</keyword>
<dbReference type="Pfam" id="PF11911">
    <property type="entry name" value="DUF3429"/>
    <property type="match status" value="1"/>
</dbReference>
<evidence type="ECO:0000256" key="1">
    <source>
        <dbReference type="SAM" id="SignalP"/>
    </source>
</evidence>
<name>A0A9W7AUT2_9STRA</name>
<gene>
    <name evidence="2" type="ORF">TrLO_g1457</name>
</gene>
<dbReference type="PANTHER" id="PTHR15887:SF1">
    <property type="entry name" value="TRANSMEMBRANE PROTEIN 69"/>
    <property type="match status" value="1"/>
</dbReference>
<protein>
    <submittedName>
        <fullName evidence="2">Uncharacterized protein</fullName>
    </submittedName>
</protein>
<keyword evidence="1" id="KW-0732">Signal</keyword>
<sequence>MSAPLTASLLTAAGIIPFVALSKPLQKHFDANALIKESGIPTILGRPSLNYRELQVTYGSVILSFVGAPHWGLALSQPNAGNRVNFLRLVWGVTPSLIAWPCASMPSPRSQNVLAGGLASAYFVDALFAKAKLLPRGYLIMRFPPTLVGVVMLQMTKTKP</sequence>
<dbReference type="AlphaFoldDB" id="A0A9W7AUT2"/>
<feature type="signal peptide" evidence="1">
    <location>
        <begin position="1"/>
        <end position="22"/>
    </location>
</feature>
<proteinExistence type="predicted"/>
<dbReference type="InterPro" id="IPR021836">
    <property type="entry name" value="DUF3429"/>
</dbReference>
<dbReference type="PANTHER" id="PTHR15887">
    <property type="entry name" value="TRANSMEMBRANE PROTEIN 69"/>
    <property type="match status" value="1"/>
</dbReference>